<dbReference type="AlphaFoldDB" id="A0A3G3K448"/>
<evidence type="ECO:0000313" key="2">
    <source>
        <dbReference type="EMBL" id="AYQ75263.1"/>
    </source>
</evidence>
<dbReference type="InterPro" id="IPR000600">
    <property type="entry name" value="ROK"/>
</dbReference>
<dbReference type="PANTHER" id="PTHR18964:SF149">
    <property type="entry name" value="BIFUNCTIONAL UDP-N-ACETYLGLUCOSAMINE 2-EPIMERASE_N-ACETYLMANNOSAMINE KINASE"/>
    <property type="match status" value="1"/>
</dbReference>
<dbReference type="Gene3D" id="3.30.420.40">
    <property type="match status" value="2"/>
</dbReference>
<accession>A0A3G3K448</accession>
<dbReference type="InterPro" id="IPR049874">
    <property type="entry name" value="ROK_cs"/>
</dbReference>
<dbReference type="EMBL" id="CP033433">
    <property type="protein sequence ID" value="AYQ75263.1"/>
    <property type="molecule type" value="Genomic_DNA"/>
</dbReference>
<keyword evidence="3" id="KW-1185">Reference proteome</keyword>
<gene>
    <name evidence="2" type="ORF">EAV92_23590</name>
</gene>
<dbReference type="CDD" id="cd24068">
    <property type="entry name" value="ASKHA_NBD_ROK_FnNanK-like"/>
    <property type="match status" value="1"/>
</dbReference>
<sequence length="337" mass="34136">MGRDRTGTRDRPFERESAKIMATERAYAGIDLGGTKILAVIVDPEGTVLASEEQPTLAAEGPESVMARMADMVRRLIAASGREVSALGVATAGTLDPETGTVLFAGNLGWTRVPLGQTLERELGLKVRVENDANAAAYGEWKAGAGRGTRHCVFVTVSTGIGGGLICDGRLVRGLTASAGEIGHITIDWNGPVCGCGNVGCMELYASGTAIGKAGSAAAAADPAAGRAMLDLAGGEASRITSREVAAAAAGGDPLASKLLRDAGRALGVGLASVVHLANPELIILGGGASKIGAPLLQPMEEALRRHVIPSLGENVRIVPPQLGVPAGAIGAALITE</sequence>
<reference evidence="2 3" key="1">
    <citation type="submission" date="2018-10" db="EMBL/GenBank/DDBJ databases">
        <title>Genome Sequence of Cohnella sp.</title>
        <authorList>
            <person name="Srinivasan S."/>
            <person name="Kim M.K."/>
        </authorList>
    </citation>
    <scope>NUCLEOTIDE SEQUENCE [LARGE SCALE GENOMIC DNA]</scope>
    <source>
        <strain evidence="2 3">18JY8-7</strain>
    </source>
</reference>
<dbReference type="PROSITE" id="PS01125">
    <property type="entry name" value="ROK"/>
    <property type="match status" value="1"/>
</dbReference>
<comment type="similarity">
    <text evidence="1">Belongs to the ROK (NagC/XylR) family.</text>
</comment>
<evidence type="ECO:0000313" key="3">
    <source>
        <dbReference type="Proteomes" id="UP000269097"/>
    </source>
</evidence>
<dbReference type="Pfam" id="PF00480">
    <property type="entry name" value="ROK"/>
    <property type="match status" value="1"/>
</dbReference>
<evidence type="ECO:0000256" key="1">
    <source>
        <dbReference type="ARBA" id="ARBA00006479"/>
    </source>
</evidence>
<dbReference type="PANTHER" id="PTHR18964">
    <property type="entry name" value="ROK (REPRESSOR, ORF, KINASE) FAMILY"/>
    <property type="match status" value="1"/>
</dbReference>
<dbReference type="SUPFAM" id="SSF53067">
    <property type="entry name" value="Actin-like ATPase domain"/>
    <property type="match status" value="1"/>
</dbReference>
<proteinExistence type="inferred from homology"/>
<dbReference type="Proteomes" id="UP000269097">
    <property type="component" value="Chromosome"/>
</dbReference>
<protein>
    <submittedName>
        <fullName evidence="2">ROK family protein</fullName>
    </submittedName>
</protein>
<dbReference type="KEGG" id="coh:EAV92_23590"/>
<organism evidence="2 3">
    <name type="scientific">Cohnella candidum</name>
    <dbReference type="NCBI Taxonomy" id="2674991"/>
    <lineage>
        <taxon>Bacteria</taxon>
        <taxon>Bacillati</taxon>
        <taxon>Bacillota</taxon>
        <taxon>Bacilli</taxon>
        <taxon>Bacillales</taxon>
        <taxon>Paenibacillaceae</taxon>
        <taxon>Cohnella</taxon>
    </lineage>
</organism>
<name>A0A3G3K448_9BACL</name>
<dbReference type="InterPro" id="IPR043129">
    <property type="entry name" value="ATPase_NBD"/>
</dbReference>